<comment type="caution">
    <text evidence="1">The sequence shown here is derived from an EMBL/GenBank/DDBJ whole genome shotgun (WGS) entry which is preliminary data.</text>
</comment>
<dbReference type="EMBL" id="DVJJ01000044">
    <property type="protein sequence ID" value="HIS64212.1"/>
    <property type="molecule type" value="Genomic_DNA"/>
</dbReference>
<dbReference type="AlphaFoldDB" id="A0A9D1F821"/>
<gene>
    <name evidence="1" type="ORF">IAA83_02425</name>
</gene>
<evidence type="ECO:0000313" key="2">
    <source>
        <dbReference type="Proteomes" id="UP000886741"/>
    </source>
</evidence>
<proteinExistence type="predicted"/>
<name>A0A9D1F821_9FIRM</name>
<organism evidence="1 2">
    <name type="scientific">Candidatus Avoscillospira avistercoris</name>
    <dbReference type="NCBI Taxonomy" id="2840707"/>
    <lineage>
        <taxon>Bacteria</taxon>
        <taxon>Bacillati</taxon>
        <taxon>Bacillota</taxon>
        <taxon>Clostridia</taxon>
        <taxon>Eubacteriales</taxon>
        <taxon>Oscillospiraceae</taxon>
        <taxon>Oscillospiraceae incertae sedis</taxon>
        <taxon>Candidatus Avoscillospira</taxon>
    </lineage>
</organism>
<sequence>MSIPIYLAFSPEEAAEAAAASAHLACMGYQLAPDTPALLAPSDAPEFPCMLLLQDSTQPAYEPTPELVQMIVQYAAARHTGLLCDVSGKPTEFWLQMITQLDRAAEEAKLSMWTTITCADAAPHSAVLVPSPCVSGRYEDHLAQAAARWPGRCVLELRPLRCRMPLPCPVGNEILLSPQDLQAFLHRDPGGIYPWEPLRCMYKLVWENGSPSLLLFDTPETMAEKVQDAESAGFAAAVGLLQEAALFPMAPAPAPSQT</sequence>
<reference evidence="1" key="1">
    <citation type="submission" date="2020-10" db="EMBL/GenBank/DDBJ databases">
        <authorList>
            <person name="Gilroy R."/>
        </authorList>
    </citation>
    <scope>NUCLEOTIDE SEQUENCE</scope>
    <source>
        <strain evidence="1">ChiBcec16-1751</strain>
    </source>
</reference>
<dbReference type="Proteomes" id="UP000886741">
    <property type="component" value="Unassembled WGS sequence"/>
</dbReference>
<evidence type="ECO:0000313" key="1">
    <source>
        <dbReference type="EMBL" id="HIS64212.1"/>
    </source>
</evidence>
<reference evidence="1" key="2">
    <citation type="journal article" date="2021" name="PeerJ">
        <title>Extensive microbial diversity within the chicken gut microbiome revealed by metagenomics and culture.</title>
        <authorList>
            <person name="Gilroy R."/>
            <person name="Ravi A."/>
            <person name="Getino M."/>
            <person name="Pursley I."/>
            <person name="Horton D.L."/>
            <person name="Alikhan N.F."/>
            <person name="Baker D."/>
            <person name="Gharbi K."/>
            <person name="Hall N."/>
            <person name="Watson M."/>
            <person name="Adriaenssens E.M."/>
            <person name="Foster-Nyarko E."/>
            <person name="Jarju S."/>
            <person name="Secka A."/>
            <person name="Antonio M."/>
            <person name="Oren A."/>
            <person name="Chaudhuri R.R."/>
            <person name="La Ragione R."/>
            <person name="Hildebrand F."/>
            <person name="Pallen M.J."/>
        </authorList>
    </citation>
    <scope>NUCLEOTIDE SEQUENCE</scope>
    <source>
        <strain evidence="1">ChiBcec16-1751</strain>
    </source>
</reference>
<protein>
    <submittedName>
        <fullName evidence="1">Uncharacterized protein</fullName>
    </submittedName>
</protein>
<accession>A0A9D1F821</accession>